<gene>
    <name evidence="3" type="ORF">SNAT2548_LOCUS23346</name>
</gene>
<evidence type="ECO:0000256" key="1">
    <source>
        <dbReference type="SAM" id="MobiDB-lite"/>
    </source>
</evidence>
<keyword evidence="2" id="KW-0472">Membrane</keyword>
<dbReference type="Proteomes" id="UP000604046">
    <property type="component" value="Unassembled WGS sequence"/>
</dbReference>
<feature type="transmembrane region" description="Helical" evidence="2">
    <location>
        <begin position="49"/>
        <end position="69"/>
    </location>
</feature>
<feature type="transmembrane region" description="Helical" evidence="2">
    <location>
        <begin position="489"/>
        <end position="509"/>
    </location>
</feature>
<keyword evidence="2" id="KW-1133">Transmembrane helix</keyword>
<proteinExistence type="predicted"/>
<reference evidence="3" key="1">
    <citation type="submission" date="2021-02" db="EMBL/GenBank/DDBJ databases">
        <authorList>
            <person name="Dougan E. K."/>
            <person name="Rhodes N."/>
            <person name="Thang M."/>
            <person name="Chan C."/>
        </authorList>
    </citation>
    <scope>NUCLEOTIDE SEQUENCE</scope>
</reference>
<feature type="region of interest" description="Disordered" evidence="1">
    <location>
        <begin position="386"/>
        <end position="422"/>
    </location>
</feature>
<sequence>MPSAWNPFLYIKTAFATIEDVKFVPGAKDPEKPNFVDRFLFWRSCALRVGNMAAITFVILSLNDFQMAWRNVRNKLEAFPEMIRPYFSRFIYAELFAQTMSEMASVVAVFVFMRAWKEQDNFERSSDLTRLGWFMNTMGPFLPYLVVPLSFFFRVDYFQRDVCASVIGMLMHDPLSSLVFAQAASSCSESELAAALSNPLQKPPRFGEPGFDESAAAAWCWRFYSDWQPRLFSEEWMGNSMNDVGDGHSIEIPSLTAGMYPGVIPTALTMMASLFGKGYVMKPGFCANEQDKALSKANLNAVGESNPDPAGAASFTERRAGWLNDWGAAFIFREEDEPEITALRHKLVKAYNNLTRLEREDQASSHRQRSSAKSGLSLAESDEFVWPMPGKQSPQLLRRESSRRKPGRRKTSMSVAPDGGFLDLPQPEDLLELGTPDLTGVAGGLGRQAICTFKSLMIAAMKMCAFCYILVTTAVSMYCAVSYSLPLASLIIGVVDGLAAGVANVKAVLNRSCLPGYLQSITVFVTLPGILFVLVFFSQIGGSPLLSCAMCCLAVWRALDFQAGEVAIDIKSRKKLEKAQDRVRD</sequence>
<feature type="compositionally biased region" description="Basic residues" evidence="1">
    <location>
        <begin position="401"/>
        <end position="411"/>
    </location>
</feature>
<feature type="transmembrane region" description="Helical" evidence="2">
    <location>
        <begin position="463"/>
        <end position="483"/>
    </location>
</feature>
<evidence type="ECO:0000256" key="2">
    <source>
        <dbReference type="SAM" id="Phobius"/>
    </source>
</evidence>
<protein>
    <submittedName>
        <fullName evidence="3">Uncharacterized protein</fullName>
    </submittedName>
</protein>
<dbReference type="AlphaFoldDB" id="A0A812RCW7"/>
<keyword evidence="4" id="KW-1185">Reference proteome</keyword>
<organism evidence="3 4">
    <name type="scientific">Symbiodinium natans</name>
    <dbReference type="NCBI Taxonomy" id="878477"/>
    <lineage>
        <taxon>Eukaryota</taxon>
        <taxon>Sar</taxon>
        <taxon>Alveolata</taxon>
        <taxon>Dinophyceae</taxon>
        <taxon>Suessiales</taxon>
        <taxon>Symbiodiniaceae</taxon>
        <taxon>Symbiodinium</taxon>
    </lineage>
</organism>
<dbReference type="EMBL" id="CAJNDS010002319">
    <property type="protein sequence ID" value="CAE7429504.1"/>
    <property type="molecule type" value="Genomic_DNA"/>
</dbReference>
<name>A0A812RCW7_9DINO</name>
<evidence type="ECO:0000313" key="3">
    <source>
        <dbReference type="EMBL" id="CAE7429504.1"/>
    </source>
</evidence>
<dbReference type="OrthoDB" id="440775at2759"/>
<keyword evidence="2" id="KW-0812">Transmembrane</keyword>
<feature type="transmembrane region" description="Helical" evidence="2">
    <location>
        <begin position="90"/>
        <end position="113"/>
    </location>
</feature>
<feature type="transmembrane region" description="Helical" evidence="2">
    <location>
        <begin position="133"/>
        <end position="153"/>
    </location>
</feature>
<feature type="transmembrane region" description="Helical" evidence="2">
    <location>
        <begin position="521"/>
        <end position="542"/>
    </location>
</feature>
<comment type="caution">
    <text evidence="3">The sequence shown here is derived from an EMBL/GenBank/DDBJ whole genome shotgun (WGS) entry which is preliminary data.</text>
</comment>
<evidence type="ECO:0000313" key="4">
    <source>
        <dbReference type="Proteomes" id="UP000604046"/>
    </source>
</evidence>
<accession>A0A812RCW7</accession>